<protein>
    <submittedName>
        <fullName evidence="3">Uncharacterized protein</fullName>
    </submittedName>
</protein>
<dbReference type="Proteomes" id="UP000623467">
    <property type="component" value="Unassembled WGS sequence"/>
</dbReference>
<feature type="transmembrane region" description="Helical" evidence="2">
    <location>
        <begin position="436"/>
        <end position="455"/>
    </location>
</feature>
<feature type="compositionally biased region" description="Pro residues" evidence="1">
    <location>
        <begin position="139"/>
        <end position="148"/>
    </location>
</feature>
<evidence type="ECO:0000313" key="4">
    <source>
        <dbReference type="Proteomes" id="UP000623467"/>
    </source>
</evidence>
<dbReference type="GO" id="GO:0005884">
    <property type="term" value="C:actin filament"/>
    <property type="evidence" value="ECO:0007669"/>
    <property type="project" value="TreeGrafter"/>
</dbReference>
<dbReference type="PANTHER" id="PTHR45691:SF6">
    <property type="entry name" value="PROTEIN DIAPHANOUS"/>
    <property type="match status" value="1"/>
</dbReference>
<keyword evidence="2" id="KW-0472">Membrane</keyword>
<dbReference type="OrthoDB" id="2405700at2759"/>
<keyword evidence="2" id="KW-1133">Transmembrane helix</keyword>
<sequence>MASLSSHNPFRTPTVSPSPTGQSSTQQYAPPSGPPPRHPQQQQFAPPSTPRPPQQQYAPPPNPPPSNSSSSPPRTAQQQYAPPLNPPPSNPSPPTLSPDPTGLTDDDELPPAYTTRPDVYSGESTLEYGPARPFQPVHQPAPRPPQPQAQPQSPIQSLWQQLTGQFTGSNTTQFPPAHWSAYPGGQQQQRQYAPPPNPPANPQQQPQPPTTHLSEFARDFYATTTVPPGAFSDVSGARNNSSSDPGYPPPQPYHAPPGAPPRTPSPARSPGGLPRRRPPHEHARPGPPPTPQRQHAHLPAVPRVPQVCVPLSLVPSFPLSFAICNNTGYKRGDPSRPCHRCWTRYARPYVAASSAFPQAQRQRPPPAALLALLARILGAVFVSVVVGGVPRCDPRARRLRVVAARVPAPLPLPVPADAGAAGARIRAGRPAHRGDAVLACVSWCWAGVSVGWLAGLGWARMGWAVLCCLRVVCPVRMVCGGVWRDGAGGVRGGLWAGREERAGQQRLRLRRTGGRGRGRAPGDDGHRDGYGKEKIRPRLDVNPSFAKGTYTSVPSPFPSPGHSHVLCMCILTQSSVFPPHTNPPPIPHLPYSFAFLPRYGYRY</sequence>
<keyword evidence="4" id="KW-1185">Reference proteome</keyword>
<dbReference type="GO" id="GO:0030041">
    <property type="term" value="P:actin filament polymerization"/>
    <property type="evidence" value="ECO:0007669"/>
    <property type="project" value="TreeGrafter"/>
</dbReference>
<reference evidence="3" key="1">
    <citation type="submission" date="2020-05" db="EMBL/GenBank/DDBJ databases">
        <title>Mycena genomes resolve the evolution of fungal bioluminescence.</title>
        <authorList>
            <person name="Tsai I.J."/>
        </authorList>
    </citation>
    <scope>NUCLEOTIDE SEQUENCE</scope>
    <source>
        <strain evidence="3">160909Yilan</strain>
    </source>
</reference>
<dbReference type="AlphaFoldDB" id="A0A8H6Z3V5"/>
<feature type="compositionally biased region" description="Pro residues" evidence="1">
    <location>
        <begin position="246"/>
        <end position="264"/>
    </location>
</feature>
<feature type="compositionally biased region" description="Pro residues" evidence="1">
    <location>
        <begin position="83"/>
        <end position="97"/>
    </location>
</feature>
<dbReference type="InterPro" id="IPR051412">
    <property type="entry name" value="Formin_Homology_Diaphanous_sf"/>
</dbReference>
<feature type="compositionally biased region" description="Pro residues" evidence="1">
    <location>
        <begin position="193"/>
        <end position="209"/>
    </location>
</feature>
<feature type="compositionally biased region" description="Low complexity" evidence="1">
    <location>
        <begin position="67"/>
        <end position="77"/>
    </location>
</feature>
<keyword evidence="2" id="KW-0812">Transmembrane</keyword>
<feature type="transmembrane region" description="Helical" evidence="2">
    <location>
        <begin position="367"/>
        <end position="390"/>
    </location>
</feature>
<name>A0A8H6Z3V5_9AGAR</name>
<feature type="compositionally biased region" description="Polar residues" evidence="1">
    <location>
        <begin position="157"/>
        <end position="174"/>
    </location>
</feature>
<proteinExistence type="predicted"/>
<evidence type="ECO:0000256" key="1">
    <source>
        <dbReference type="SAM" id="MobiDB-lite"/>
    </source>
</evidence>
<comment type="caution">
    <text evidence="3">The sequence shown here is derived from an EMBL/GenBank/DDBJ whole genome shotgun (WGS) entry which is preliminary data.</text>
</comment>
<dbReference type="PRINTS" id="PR01217">
    <property type="entry name" value="PRICHEXTENSN"/>
</dbReference>
<feature type="compositionally biased region" description="Basic and acidic residues" evidence="1">
    <location>
        <begin position="520"/>
        <end position="534"/>
    </location>
</feature>
<feature type="compositionally biased region" description="Low complexity" evidence="1">
    <location>
        <begin position="182"/>
        <end position="192"/>
    </location>
</feature>
<gene>
    <name evidence="3" type="ORF">MSAN_00614600</name>
</gene>
<feature type="region of interest" description="Disordered" evidence="1">
    <location>
        <begin position="1"/>
        <end position="296"/>
    </location>
</feature>
<evidence type="ECO:0000313" key="3">
    <source>
        <dbReference type="EMBL" id="KAF7369856.1"/>
    </source>
</evidence>
<evidence type="ECO:0000256" key="2">
    <source>
        <dbReference type="SAM" id="Phobius"/>
    </source>
</evidence>
<dbReference type="PANTHER" id="PTHR45691">
    <property type="entry name" value="PROTEIN DIAPHANOUS"/>
    <property type="match status" value="1"/>
</dbReference>
<dbReference type="EMBL" id="JACAZH010000004">
    <property type="protein sequence ID" value="KAF7369856.1"/>
    <property type="molecule type" value="Genomic_DNA"/>
</dbReference>
<feature type="compositionally biased region" description="Polar residues" evidence="1">
    <location>
        <begin position="1"/>
        <end position="11"/>
    </location>
</feature>
<accession>A0A8H6Z3V5</accession>
<feature type="compositionally biased region" description="Low complexity" evidence="1">
    <location>
        <begin position="12"/>
        <end position="27"/>
    </location>
</feature>
<organism evidence="3 4">
    <name type="scientific">Mycena sanguinolenta</name>
    <dbReference type="NCBI Taxonomy" id="230812"/>
    <lineage>
        <taxon>Eukaryota</taxon>
        <taxon>Fungi</taxon>
        <taxon>Dikarya</taxon>
        <taxon>Basidiomycota</taxon>
        <taxon>Agaricomycotina</taxon>
        <taxon>Agaricomycetes</taxon>
        <taxon>Agaricomycetidae</taxon>
        <taxon>Agaricales</taxon>
        <taxon>Marasmiineae</taxon>
        <taxon>Mycenaceae</taxon>
        <taxon>Mycena</taxon>
    </lineage>
</organism>
<feature type="compositionally biased region" description="Pro residues" evidence="1">
    <location>
        <begin position="47"/>
        <end position="66"/>
    </location>
</feature>
<feature type="region of interest" description="Disordered" evidence="1">
    <location>
        <begin position="510"/>
        <end position="534"/>
    </location>
</feature>